<dbReference type="AlphaFoldDB" id="A0A9J5WIF3"/>
<dbReference type="EMBL" id="JACXVP010000011">
    <property type="protein sequence ID" value="KAG5575627.1"/>
    <property type="molecule type" value="Genomic_DNA"/>
</dbReference>
<organism evidence="2 3">
    <name type="scientific">Solanum commersonii</name>
    <name type="common">Commerson's wild potato</name>
    <name type="synonym">Commerson's nightshade</name>
    <dbReference type="NCBI Taxonomy" id="4109"/>
    <lineage>
        <taxon>Eukaryota</taxon>
        <taxon>Viridiplantae</taxon>
        <taxon>Streptophyta</taxon>
        <taxon>Embryophyta</taxon>
        <taxon>Tracheophyta</taxon>
        <taxon>Spermatophyta</taxon>
        <taxon>Magnoliopsida</taxon>
        <taxon>eudicotyledons</taxon>
        <taxon>Gunneridae</taxon>
        <taxon>Pentapetalae</taxon>
        <taxon>asterids</taxon>
        <taxon>lamiids</taxon>
        <taxon>Solanales</taxon>
        <taxon>Solanaceae</taxon>
        <taxon>Solanoideae</taxon>
        <taxon>Solaneae</taxon>
        <taxon>Solanum</taxon>
    </lineage>
</organism>
<proteinExistence type="predicted"/>
<keyword evidence="3" id="KW-1185">Reference proteome</keyword>
<evidence type="ECO:0000256" key="1">
    <source>
        <dbReference type="SAM" id="MobiDB-lite"/>
    </source>
</evidence>
<comment type="caution">
    <text evidence="2">The sequence shown here is derived from an EMBL/GenBank/DDBJ whole genome shotgun (WGS) entry which is preliminary data.</text>
</comment>
<evidence type="ECO:0000313" key="2">
    <source>
        <dbReference type="EMBL" id="KAG5575627.1"/>
    </source>
</evidence>
<accession>A0A9J5WIF3</accession>
<gene>
    <name evidence="2" type="ORF">H5410_055761</name>
</gene>
<feature type="region of interest" description="Disordered" evidence="1">
    <location>
        <begin position="129"/>
        <end position="154"/>
    </location>
</feature>
<name>A0A9J5WIF3_SOLCO</name>
<sequence>MEGEKPNAFSFDGIILSNNDIGFGGNVLFKNELNQDIPLEKKIKGLFTDDIPMLPSMSTLSSDATVKLKLYQLYYFSQFYRSEAEVKGCNLTDEIMRGTNIKRRIQIYCLTSPQGKLARKKFIHQNGLLSRKRQRRDDTSYERDFTPIVPRPKT</sequence>
<dbReference type="Proteomes" id="UP000824120">
    <property type="component" value="Chromosome 11"/>
</dbReference>
<reference evidence="2 3" key="1">
    <citation type="submission" date="2020-09" db="EMBL/GenBank/DDBJ databases">
        <title>De no assembly of potato wild relative species, Solanum commersonii.</title>
        <authorList>
            <person name="Cho K."/>
        </authorList>
    </citation>
    <scope>NUCLEOTIDE SEQUENCE [LARGE SCALE GENOMIC DNA]</scope>
    <source>
        <strain evidence="2">LZ3.2</strain>
        <tissue evidence="2">Leaf</tissue>
    </source>
</reference>
<feature type="compositionally biased region" description="Basic and acidic residues" evidence="1">
    <location>
        <begin position="135"/>
        <end position="145"/>
    </location>
</feature>
<protein>
    <submittedName>
        <fullName evidence="2">Uncharacterized protein</fullName>
    </submittedName>
</protein>
<evidence type="ECO:0000313" key="3">
    <source>
        <dbReference type="Proteomes" id="UP000824120"/>
    </source>
</evidence>